<reference evidence="2 3" key="1">
    <citation type="submission" date="2022-09" db="EMBL/GenBank/DDBJ databases">
        <title>Complete genome sequence of Janibacter terrae strain COS04-44, PCL-degrading bacteria isolated from oil spilled coast.</title>
        <authorList>
            <person name="Park H."/>
            <person name="Kim J.Y."/>
            <person name="An S.H."/>
            <person name="Lee C.M."/>
            <person name="Weon H.-Y."/>
        </authorList>
    </citation>
    <scope>NUCLEOTIDE SEQUENCE [LARGE SCALE GENOMIC DNA]</scope>
    <source>
        <strain evidence="2 3">COS04-44</strain>
    </source>
</reference>
<name>A0ABZ2FKR0_9MICO</name>
<accession>A0ABZ2FKR0</accession>
<organism evidence="2 3">
    <name type="scientific">Janibacter terrae</name>
    <dbReference type="NCBI Taxonomy" id="103817"/>
    <lineage>
        <taxon>Bacteria</taxon>
        <taxon>Bacillati</taxon>
        <taxon>Actinomycetota</taxon>
        <taxon>Actinomycetes</taxon>
        <taxon>Micrococcales</taxon>
        <taxon>Intrasporangiaceae</taxon>
        <taxon>Janibacter</taxon>
    </lineage>
</organism>
<proteinExistence type="predicted"/>
<dbReference type="EMBL" id="CP104874">
    <property type="protein sequence ID" value="WWF06677.1"/>
    <property type="molecule type" value="Genomic_DNA"/>
</dbReference>
<gene>
    <name evidence="2" type="ORF">N5P18_07350</name>
</gene>
<evidence type="ECO:0000256" key="1">
    <source>
        <dbReference type="SAM" id="MobiDB-lite"/>
    </source>
</evidence>
<evidence type="ECO:0000313" key="3">
    <source>
        <dbReference type="Proteomes" id="UP001381003"/>
    </source>
</evidence>
<protein>
    <recommendedName>
        <fullName evidence="4">Sugar ABC transporter ATPase</fullName>
    </recommendedName>
</protein>
<dbReference type="RefSeq" id="WP_068327945.1">
    <property type="nucleotide sequence ID" value="NZ_CP104874.1"/>
</dbReference>
<feature type="compositionally biased region" description="Acidic residues" evidence="1">
    <location>
        <begin position="9"/>
        <end position="22"/>
    </location>
</feature>
<feature type="region of interest" description="Disordered" evidence="1">
    <location>
        <begin position="1"/>
        <end position="72"/>
    </location>
</feature>
<evidence type="ECO:0008006" key="4">
    <source>
        <dbReference type="Google" id="ProtNLM"/>
    </source>
</evidence>
<dbReference type="Proteomes" id="UP001381003">
    <property type="component" value="Chromosome"/>
</dbReference>
<keyword evidence="3" id="KW-1185">Reference proteome</keyword>
<feature type="compositionally biased region" description="Acidic residues" evidence="1">
    <location>
        <begin position="31"/>
        <end position="41"/>
    </location>
</feature>
<evidence type="ECO:0000313" key="2">
    <source>
        <dbReference type="EMBL" id="WWF06677.1"/>
    </source>
</evidence>
<sequence length="72" mass="7759">MSTRTPDPDAGDLPDDVPEADALDQQRPVGTDDEVGVDLPDEPVGQVQDADPADVWEQSQMIPDGEDERDQG</sequence>